<dbReference type="PANTHER" id="PTHR46797">
    <property type="entry name" value="HTH-TYPE TRANSCRIPTIONAL REGULATOR"/>
    <property type="match status" value="1"/>
</dbReference>
<protein>
    <submittedName>
        <fullName evidence="3 4">XRE family transcriptional regulator</fullName>
    </submittedName>
</protein>
<reference evidence="3 6" key="2">
    <citation type="submission" date="2021-01" db="EMBL/GenBank/DDBJ databases">
        <title>Sequencing the genomes of 1000 actinobacteria strains.</title>
        <authorList>
            <person name="Klenk H.-P."/>
        </authorList>
    </citation>
    <scope>NUCLEOTIDE SEQUENCE [LARGE SCALE GENOMIC DNA]</scope>
    <source>
        <strain evidence="3 6">DSM 13657</strain>
    </source>
</reference>
<dbReference type="CDD" id="cd02209">
    <property type="entry name" value="cupin_XRE_C"/>
    <property type="match status" value="1"/>
</dbReference>
<dbReference type="EMBL" id="JAFBCP010000001">
    <property type="protein sequence ID" value="MBM7817114.1"/>
    <property type="molecule type" value="Genomic_DNA"/>
</dbReference>
<reference evidence="4 5" key="1">
    <citation type="submission" date="2017-09" db="EMBL/GenBank/DDBJ databases">
        <title>Bacterial strain isolated from the female urinary microbiota.</title>
        <authorList>
            <person name="Thomas-White K."/>
            <person name="Kumar N."/>
            <person name="Forster S."/>
            <person name="Putonti C."/>
            <person name="Lawley T."/>
            <person name="Wolfe A.J."/>
        </authorList>
    </citation>
    <scope>NUCLEOTIDE SEQUENCE [LARGE SCALE GENOMIC DNA]</scope>
    <source>
        <strain evidence="4 5">UMB1301</strain>
    </source>
</reference>
<evidence type="ECO:0000313" key="3">
    <source>
        <dbReference type="EMBL" id="MBM7817114.1"/>
    </source>
</evidence>
<dbReference type="InterPro" id="IPR013096">
    <property type="entry name" value="Cupin_2"/>
</dbReference>
<keyword evidence="6" id="KW-1185">Reference proteome</keyword>
<dbReference type="InterPro" id="IPR001387">
    <property type="entry name" value="Cro/C1-type_HTH"/>
</dbReference>
<dbReference type="GO" id="GO:0005829">
    <property type="term" value="C:cytosol"/>
    <property type="evidence" value="ECO:0007669"/>
    <property type="project" value="TreeGrafter"/>
</dbReference>
<dbReference type="PANTHER" id="PTHR46797:SF1">
    <property type="entry name" value="METHYLPHOSPHONATE SYNTHASE"/>
    <property type="match status" value="1"/>
</dbReference>
<evidence type="ECO:0000313" key="6">
    <source>
        <dbReference type="Proteomes" id="UP000809290"/>
    </source>
</evidence>
<dbReference type="Pfam" id="PF01381">
    <property type="entry name" value="HTH_3"/>
    <property type="match status" value="1"/>
</dbReference>
<evidence type="ECO:0000259" key="2">
    <source>
        <dbReference type="PROSITE" id="PS50943"/>
    </source>
</evidence>
<evidence type="ECO:0000313" key="4">
    <source>
        <dbReference type="EMBL" id="PMD05760.1"/>
    </source>
</evidence>
<dbReference type="PROSITE" id="PS50943">
    <property type="entry name" value="HTH_CROC1"/>
    <property type="match status" value="1"/>
</dbReference>
<dbReference type="InterPro" id="IPR014710">
    <property type="entry name" value="RmlC-like_jellyroll"/>
</dbReference>
<dbReference type="Gene3D" id="2.60.120.10">
    <property type="entry name" value="Jelly Rolls"/>
    <property type="match status" value="1"/>
</dbReference>
<dbReference type="SUPFAM" id="SSF47413">
    <property type="entry name" value="lambda repressor-like DNA-binding domains"/>
    <property type="match status" value="1"/>
</dbReference>
<evidence type="ECO:0000313" key="5">
    <source>
        <dbReference type="Proteomes" id="UP000235598"/>
    </source>
</evidence>
<dbReference type="Pfam" id="PF07883">
    <property type="entry name" value="Cupin_2"/>
    <property type="match status" value="1"/>
</dbReference>
<dbReference type="RefSeq" id="WP_102238777.1">
    <property type="nucleotide sequence ID" value="NZ_BAAAIM010000004.1"/>
</dbReference>
<dbReference type="OrthoDB" id="513181at2"/>
<dbReference type="EMBL" id="PNHK01000002">
    <property type="protein sequence ID" value="PMD05760.1"/>
    <property type="molecule type" value="Genomic_DNA"/>
</dbReference>
<dbReference type="GO" id="GO:0003677">
    <property type="term" value="F:DNA binding"/>
    <property type="evidence" value="ECO:0007669"/>
    <property type="project" value="UniProtKB-KW"/>
</dbReference>
<dbReference type="Proteomes" id="UP000235598">
    <property type="component" value="Unassembled WGS sequence"/>
</dbReference>
<proteinExistence type="predicted"/>
<dbReference type="InterPro" id="IPR050807">
    <property type="entry name" value="TransReg_Diox_bact_type"/>
</dbReference>
<name>A0A2N6VNN6_9MICO</name>
<gene>
    <name evidence="4" type="ORF">CJ199_07100</name>
    <name evidence="3" type="ORF">JOE56_001808</name>
</gene>
<dbReference type="GO" id="GO:0003700">
    <property type="term" value="F:DNA-binding transcription factor activity"/>
    <property type="evidence" value="ECO:0007669"/>
    <property type="project" value="TreeGrafter"/>
</dbReference>
<dbReference type="SMART" id="SM00530">
    <property type="entry name" value="HTH_XRE"/>
    <property type="match status" value="1"/>
</dbReference>
<dbReference type="Gene3D" id="1.10.260.40">
    <property type="entry name" value="lambda repressor-like DNA-binding domains"/>
    <property type="match status" value="1"/>
</dbReference>
<dbReference type="Proteomes" id="UP000809290">
    <property type="component" value="Unassembled WGS sequence"/>
</dbReference>
<accession>A0A2N6VNN6</accession>
<dbReference type="AlphaFoldDB" id="A0A2N6VNN6"/>
<sequence>MRDEHGPVEDVLAGVGPRLRRIRQARELTLGDVADSTSISVSTLSRLESGERKPTLELLLALSGLYDLPLDDLVGAPPVGDPRVYQRPVSRGGITVVPLTHFPGPQHALKMVIPSTRSVPHLCRHRGYEWLYVLSGELRLIVGSHDVVLTAGQAAEFDTTTLHWFGSTGESPVEILSLLGLQGQRIHLSSAIHAESQTATNDSSNDAP</sequence>
<dbReference type="InterPro" id="IPR010982">
    <property type="entry name" value="Lambda_DNA-bd_dom_sf"/>
</dbReference>
<dbReference type="CDD" id="cd00093">
    <property type="entry name" value="HTH_XRE"/>
    <property type="match status" value="1"/>
</dbReference>
<feature type="domain" description="HTH cro/C1-type" evidence="2">
    <location>
        <begin position="19"/>
        <end position="73"/>
    </location>
</feature>
<organism evidence="4 5">
    <name type="scientific">Brevibacterium paucivorans</name>
    <dbReference type="NCBI Taxonomy" id="170994"/>
    <lineage>
        <taxon>Bacteria</taxon>
        <taxon>Bacillati</taxon>
        <taxon>Actinomycetota</taxon>
        <taxon>Actinomycetes</taxon>
        <taxon>Micrococcales</taxon>
        <taxon>Brevibacteriaceae</taxon>
        <taxon>Brevibacterium</taxon>
    </lineage>
</organism>
<comment type="caution">
    <text evidence="4">The sequence shown here is derived from an EMBL/GenBank/DDBJ whole genome shotgun (WGS) entry which is preliminary data.</text>
</comment>
<evidence type="ECO:0000256" key="1">
    <source>
        <dbReference type="ARBA" id="ARBA00023125"/>
    </source>
</evidence>
<dbReference type="InterPro" id="IPR011051">
    <property type="entry name" value="RmlC_Cupin_sf"/>
</dbReference>
<keyword evidence="1" id="KW-0238">DNA-binding</keyword>
<dbReference type="SUPFAM" id="SSF51182">
    <property type="entry name" value="RmlC-like cupins"/>
    <property type="match status" value="1"/>
</dbReference>